<comment type="caution">
    <text evidence="1">The sequence shown here is derived from an EMBL/GenBank/DDBJ whole genome shotgun (WGS) entry which is preliminary data.</text>
</comment>
<evidence type="ECO:0000313" key="1">
    <source>
        <dbReference type="EMBL" id="CAJ2662729.1"/>
    </source>
</evidence>
<dbReference type="Proteomes" id="UP001177021">
    <property type="component" value="Unassembled WGS sequence"/>
</dbReference>
<proteinExistence type="predicted"/>
<gene>
    <name evidence="1" type="ORF">MILVUS5_LOCUS28277</name>
</gene>
<organism evidence="1 2">
    <name type="scientific">Trifolium pratense</name>
    <name type="common">Red clover</name>
    <dbReference type="NCBI Taxonomy" id="57577"/>
    <lineage>
        <taxon>Eukaryota</taxon>
        <taxon>Viridiplantae</taxon>
        <taxon>Streptophyta</taxon>
        <taxon>Embryophyta</taxon>
        <taxon>Tracheophyta</taxon>
        <taxon>Spermatophyta</taxon>
        <taxon>Magnoliopsida</taxon>
        <taxon>eudicotyledons</taxon>
        <taxon>Gunneridae</taxon>
        <taxon>Pentapetalae</taxon>
        <taxon>rosids</taxon>
        <taxon>fabids</taxon>
        <taxon>Fabales</taxon>
        <taxon>Fabaceae</taxon>
        <taxon>Papilionoideae</taxon>
        <taxon>50 kb inversion clade</taxon>
        <taxon>NPAAA clade</taxon>
        <taxon>Hologalegina</taxon>
        <taxon>IRL clade</taxon>
        <taxon>Trifolieae</taxon>
        <taxon>Trifolium</taxon>
    </lineage>
</organism>
<dbReference type="EMBL" id="CASHSV030000409">
    <property type="protein sequence ID" value="CAJ2662729.1"/>
    <property type="molecule type" value="Genomic_DNA"/>
</dbReference>
<sequence length="1412" mass="159907">MADSVISFLLGHLTQLLQHEANLLSGVEDRIISLCNELEIINIYLKTSSKGNKNNNKEIEQMVLSQIRDAAHQAEDVIDTFIANVAIYKRRNVVGRMLHSVDHAKLLHDVAEKIDKIKTKLKEIHENNIKYNQESSDQSISATETEERKQSLQKLRRNVEEENVVGFIHESEVIINRLIEGDSPHFNVLSIIGMGGLGKTTLARKVYNSDKVKKHFNCRAWVSVSNECRTRELLLGLLQSLMPNHDSESRSGNKVKKKGKKKYNDADDSQGFSSLSDDELKKRVWEFLKLKKYMLVLDDLWKIQDWEEVKDAFPDGNIGSRILITSRLKEVASHTGRDPPYCLQFLNEEQSWVLFSKKVLRGEECPCDLESLGKQIVKSCGGLPLSIVVLAGLLANKEKTQREWSKVFGHVNWYLTRDEETKVKDVVLKLSLDDLPSRLKPCFMYLGIFPEDSEIRVRQLLHLWVAEGFIQEIGSRNAYDVAEDYLYELIDRSLIQVARVKDIEGVETCRVHDLLRDLCILESKEDKIFEVCTTTNILIPTKPRRLSVHSAMSHYVSSSTKNHSCVRSLFCSDLNCFITSDEWKWLTKEFKLVRVLDLDGKNCFKIPSNLGNFIHLKYLRIGSQYILSVPDSICNLHNLQTLYFGPSTLTGSSSGPISFPYGISKLKHLTHVYTNRSIILRENSFKSDGEVMWHLLTIGFITLDKKTTYLIEKGSFPKLRALRLQIFEDDVPKMLLSLQQLKHLRELEIHIQLHMSILSRISRNPEEVLQSLKHLTHLSILKITYLPNLVTHVTMFPPNITKLALVRIERLNDDGMKVIGSLAKLQIFILSGLSYGSGDTGSCFDFNFAQDGFPQLQEFQMANFPIRNWKLANGSMSRLQILTVDNCPVLDSLPSELWSLTTLRKVCVRKPSDAMAAMLQNLEVKVPTWIDGVENDEYVGVGARFGPTLESKEKHANHTRVVIADPPDCCSKPKNKLTSEIILVHRGKCSFTTKANIADEAGASAILIINYRTELFKMVCEENETDVDIGIPAVMLPQDAGLNIERHIKNNSMVSIQLYSPLRPLVDVAEVFLWLMAVGTILCASYWSAWTAREAAIEQEKLLKDASDDYVAESVGSRGYVEISTTAAVLFVVLASCFLVMLYKFMSFWFVEVLVVLFCIGGIEGLQTCLVALLSCFRWFQHPAQTFVKIPFFGAVPYLTLAVTPFCIVFAVVWAVKRHASYAWIGQDILGIALIITVLQIVRIPNLKVGTVLLSCAFLYDILWVFVSKWWFHESVMIVVARGDKSGEDGIPMLLKLPRLFDPWGGYSIIGFGDIILPGLLVAFSLRYDWLAKKNLRAGYFVWAMTAYGLGLLVTYVALNLMDGHGQPALLYIVPFTLGTFLSLGKKRGDLKILWTRGEPERPCPHHSQEDN</sequence>
<evidence type="ECO:0000313" key="2">
    <source>
        <dbReference type="Proteomes" id="UP001177021"/>
    </source>
</evidence>
<keyword evidence="2" id="KW-1185">Reference proteome</keyword>
<reference evidence="1" key="1">
    <citation type="submission" date="2023-10" db="EMBL/GenBank/DDBJ databases">
        <authorList>
            <person name="Rodriguez Cubillos JULIANA M."/>
            <person name="De Vega J."/>
        </authorList>
    </citation>
    <scope>NUCLEOTIDE SEQUENCE</scope>
</reference>
<name>A0ACB0L3K3_TRIPR</name>
<accession>A0ACB0L3K3</accession>
<protein>
    <submittedName>
        <fullName evidence="1">Uncharacterized protein</fullName>
    </submittedName>
</protein>